<keyword evidence="2 4" id="KW-0808">Transferase</keyword>
<dbReference type="Gene3D" id="3.30.420.40">
    <property type="match status" value="2"/>
</dbReference>
<evidence type="ECO:0000256" key="2">
    <source>
        <dbReference type="ARBA" id="ARBA00022679"/>
    </source>
</evidence>
<dbReference type="InterPro" id="IPR043129">
    <property type="entry name" value="ATPase_NBD"/>
</dbReference>
<evidence type="ECO:0000313" key="8">
    <source>
        <dbReference type="Proteomes" id="UP000231987"/>
    </source>
</evidence>
<dbReference type="Pfam" id="PF00370">
    <property type="entry name" value="FGGY_N"/>
    <property type="match status" value="1"/>
</dbReference>
<dbReference type="GO" id="GO:0016301">
    <property type="term" value="F:kinase activity"/>
    <property type="evidence" value="ECO:0007669"/>
    <property type="project" value="UniProtKB-KW"/>
</dbReference>
<evidence type="ECO:0000259" key="6">
    <source>
        <dbReference type="Pfam" id="PF02782"/>
    </source>
</evidence>
<dbReference type="Pfam" id="PF02782">
    <property type="entry name" value="FGGY_C"/>
    <property type="match status" value="1"/>
</dbReference>
<gene>
    <name evidence="7" type="ORF">CEJ86_14920</name>
</gene>
<dbReference type="InterPro" id="IPR018485">
    <property type="entry name" value="FGGY_C"/>
</dbReference>
<dbReference type="InterPro" id="IPR018483">
    <property type="entry name" value="Carb_kinase_FGGY_CS"/>
</dbReference>
<comment type="caution">
    <text evidence="7">The sequence shown here is derived from an EMBL/GenBank/DDBJ whole genome shotgun (WGS) entry which is preliminary data.</text>
</comment>
<proteinExistence type="inferred from homology"/>
<dbReference type="CDD" id="cd07802">
    <property type="entry name" value="ASKHA_NBD_FGGY_EcLyxK-like"/>
    <property type="match status" value="1"/>
</dbReference>
<keyword evidence="3 4" id="KW-0418">Kinase</keyword>
<dbReference type="PANTHER" id="PTHR43095:SF3">
    <property type="entry name" value="L-XYLULOSE_3-KETO-L-GULONATE KINASE"/>
    <property type="match status" value="1"/>
</dbReference>
<dbReference type="InterPro" id="IPR050406">
    <property type="entry name" value="FGGY_Carb_Kinase"/>
</dbReference>
<evidence type="ECO:0000256" key="4">
    <source>
        <dbReference type="RuleBase" id="RU003733"/>
    </source>
</evidence>
<protein>
    <submittedName>
        <fullName evidence="7">Carbohydrate kinase</fullName>
    </submittedName>
</protein>
<comment type="similarity">
    <text evidence="1 4">Belongs to the FGGY kinase family.</text>
</comment>
<dbReference type="InterPro" id="IPR000577">
    <property type="entry name" value="Carb_kinase_FGGY"/>
</dbReference>
<organism evidence="7 8">
    <name type="scientific">Rhizobium meliloti</name>
    <name type="common">Ensifer meliloti</name>
    <name type="synonym">Sinorhizobium meliloti</name>
    <dbReference type="NCBI Taxonomy" id="382"/>
    <lineage>
        <taxon>Bacteria</taxon>
        <taxon>Pseudomonadati</taxon>
        <taxon>Pseudomonadota</taxon>
        <taxon>Alphaproteobacteria</taxon>
        <taxon>Hyphomicrobiales</taxon>
        <taxon>Rhizobiaceae</taxon>
        <taxon>Sinorhizobium/Ensifer group</taxon>
        <taxon>Sinorhizobium</taxon>
    </lineage>
</organism>
<reference evidence="7 8" key="1">
    <citation type="submission" date="2017-06" db="EMBL/GenBank/DDBJ databases">
        <title>Ensifer strains isolated from leguminous trees and herbs display diverse denitrification phenotypes with some acting as strong N2O sinks.</title>
        <authorList>
            <person name="Woliy K."/>
            <person name="Mania D."/>
            <person name="Bakken L.R."/>
            <person name="Frostegard A."/>
        </authorList>
    </citation>
    <scope>NUCLEOTIDE SEQUENCE [LARGE SCALE GENOMIC DNA]</scope>
    <source>
        <strain evidence="7 8">AC50a</strain>
    </source>
</reference>
<sequence>MGDFLLGLDAGNTVIKAVIFDRQGKEIASAAAEGHSRMPFPGHVERSLDELWENARRVIRTCVDEAGIDAGEIAAIGCAGHGNGLYALDLEGRPLLGIQSLDTRAAALVEEWRSQGVGDRTYPIGQQRPWPSQTPTLLAWLKRHRPEVFASIGTVFLCKDFIVNRLTGTRVSDVSDMTGCGLLNVAGRHYDRELMAAYGLSETIDLLPPLVESADVAGRITEAAAAETGLAAGTPVVGGLFDVVASAIGSGVTRTGAASIIAGTWSINQVIIESPELEGPVFMSSTFDRDRYMAIESSATSAANLEWLVREFFSEVRSDGRSPFDLCCELASSSDPASDDPIYHPYLYGAQQDGSARAGFYGIAGWHTKGHLVRAVLEGVAFGHRQHIETMRQAGAAFDEAVLSGGGSRSLIWPQIFADVLGVPVSVARSRETGALGAAIAAGTGVGIFSDFAEGAAAMVRTERHYRPNRALEAHYARRYALYRDIADVMAPLWRRLSAMQAITAGVAA</sequence>
<dbReference type="Proteomes" id="UP000231987">
    <property type="component" value="Unassembled WGS sequence"/>
</dbReference>
<accession>A0A2J0Z1I1</accession>
<dbReference type="GO" id="GO:0016773">
    <property type="term" value="F:phosphotransferase activity, alcohol group as acceptor"/>
    <property type="evidence" value="ECO:0007669"/>
    <property type="project" value="InterPro"/>
</dbReference>
<dbReference type="AlphaFoldDB" id="A0A2J0Z1I1"/>
<feature type="domain" description="Carbohydrate kinase FGGY C-terminal" evidence="6">
    <location>
        <begin position="259"/>
        <end position="443"/>
    </location>
</feature>
<evidence type="ECO:0000313" key="7">
    <source>
        <dbReference type="EMBL" id="PJR14357.1"/>
    </source>
</evidence>
<feature type="domain" description="Carbohydrate kinase FGGY N-terminal" evidence="5">
    <location>
        <begin position="5"/>
        <end position="249"/>
    </location>
</feature>
<dbReference type="PROSITE" id="PS00445">
    <property type="entry name" value="FGGY_KINASES_2"/>
    <property type="match status" value="1"/>
</dbReference>
<dbReference type="RefSeq" id="WP_100672301.1">
    <property type="nucleotide sequence ID" value="NZ_NJGD01000006.1"/>
</dbReference>
<dbReference type="SUPFAM" id="SSF53067">
    <property type="entry name" value="Actin-like ATPase domain"/>
    <property type="match status" value="2"/>
</dbReference>
<evidence type="ECO:0000256" key="3">
    <source>
        <dbReference type="ARBA" id="ARBA00022777"/>
    </source>
</evidence>
<evidence type="ECO:0000256" key="1">
    <source>
        <dbReference type="ARBA" id="ARBA00009156"/>
    </source>
</evidence>
<dbReference type="InterPro" id="IPR018484">
    <property type="entry name" value="FGGY_N"/>
</dbReference>
<dbReference type="PANTHER" id="PTHR43095">
    <property type="entry name" value="SUGAR KINASE"/>
    <property type="match status" value="1"/>
</dbReference>
<dbReference type="EMBL" id="NJGD01000006">
    <property type="protein sequence ID" value="PJR14357.1"/>
    <property type="molecule type" value="Genomic_DNA"/>
</dbReference>
<dbReference type="PIRSF" id="PIRSF000538">
    <property type="entry name" value="GlpK"/>
    <property type="match status" value="1"/>
</dbReference>
<name>A0A2J0Z1I1_RHIML</name>
<dbReference type="GO" id="GO:0005975">
    <property type="term" value="P:carbohydrate metabolic process"/>
    <property type="evidence" value="ECO:0007669"/>
    <property type="project" value="InterPro"/>
</dbReference>
<evidence type="ECO:0000259" key="5">
    <source>
        <dbReference type="Pfam" id="PF00370"/>
    </source>
</evidence>